<organism evidence="16 22">
    <name type="scientific">Dorea longicatena</name>
    <dbReference type="NCBI Taxonomy" id="88431"/>
    <lineage>
        <taxon>Bacteria</taxon>
        <taxon>Bacillati</taxon>
        <taxon>Bacillota</taxon>
        <taxon>Clostridia</taxon>
        <taxon>Lachnospirales</taxon>
        <taxon>Lachnospiraceae</taxon>
        <taxon>Dorea</taxon>
    </lineage>
</organism>
<feature type="domain" description="PTS EIIC type-1" evidence="15">
    <location>
        <begin position="111"/>
        <end position="476"/>
    </location>
</feature>
<dbReference type="EMBL" id="QRHW01000003">
    <property type="protein sequence ID" value="RHG10473.1"/>
    <property type="molecule type" value="Genomic_DNA"/>
</dbReference>
<dbReference type="Proteomes" id="UP000095597">
    <property type="component" value="Unassembled WGS sequence"/>
</dbReference>
<dbReference type="InterPro" id="IPR013013">
    <property type="entry name" value="PTS_EIIC_1"/>
</dbReference>
<evidence type="ECO:0000256" key="11">
    <source>
        <dbReference type="PROSITE-ProRule" id="PRU00421"/>
    </source>
</evidence>
<dbReference type="NCBIfam" id="TIGR00830">
    <property type="entry name" value="PTBA"/>
    <property type="match status" value="1"/>
</dbReference>
<name>A0A173V300_9FIRM</name>
<evidence type="ECO:0000256" key="5">
    <source>
        <dbReference type="ARBA" id="ARBA00022679"/>
    </source>
</evidence>
<dbReference type="GO" id="GO:0009401">
    <property type="term" value="P:phosphoenolpyruvate-dependent sugar phosphotransferase system"/>
    <property type="evidence" value="ECO:0007669"/>
    <property type="project" value="UniProtKB-KW"/>
</dbReference>
<dbReference type="RefSeq" id="WP_028087350.1">
    <property type="nucleotide sequence ID" value="NZ_CABHNM010000018.1"/>
</dbReference>
<dbReference type="GO" id="GO:0008982">
    <property type="term" value="F:protein-N(PI)-phosphohistidine-sugar phosphotransferase activity"/>
    <property type="evidence" value="ECO:0007669"/>
    <property type="project" value="InterPro"/>
</dbReference>
<dbReference type="OrthoDB" id="92465at2"/>
<feature type="transmembrane region" description="Helical" evidence="12">
    <location>
        <begin position="184"/>
        <end position="204"/>
    </location>
</feature>
<dbReference type="PROSITE" id="PS51103">
    <property type="entry name" value="PTS_EIIC_TYPE_1"/>
    <property type="match status" value="1"/>
</dbReference>
<dbReference type="Proteomes" id="UP000284112">
    <property type="component" value="Unassembled WGS sequence"/>
</dbReference>
<reference evidence="21 22" key="1">
    <citation type="submission" date="2015-09" db="EMBL/GenBank/DDBJ databases">
        <authorList>
            <consortium name="Pathogen Informatics"/>
        </authorList>
    </citation>
    <scope>NUCLEOTIDE SEQUENCE [LARGE SCALE GENOMIC DNA]</scope>
    <source>
        <strain evidence="17 21">2789STDY5608851</strain>
        <strain evidence="16 22">2789STDY5834961</strain>
    </source>
</reference>
<dbReference type="InterPro" id="IPR001996">
    <property type="entry name" value="PTS_IIB_1"/>
</dbReference>
<dbReference type="PROSITE" id="PS01035">
    <property type="entry name" value="PTS_EIIB_TYPE_1_CYS"/>
    <property type="match status" value="1"/>
</dbReference>
<protein>
    <submittedName>
        <fullName evidence="16">EIIBCA-Bgl</fullName>
    </submittedName>
    <submittedName>
        <fullName evidence="19">PTS beta-glucoside transporter subunit IIBCA</fullName>
    </submittedName>
    <submittedName>
        <fullName evidence="20">PTS system beta-glucoside-specific EIIBCA component</fullName>
    </submittedName>
    <submittedName>
        <fullName evidence="18">PTS transporter subunit EIIC</fullName>
    </submittedName>
</protein>
<reference evidence="19 23" key="2">
    <citation type="submission" date="2018-08" db="EMBL/GenBank/DDBJ databases">
        <title>A genome reference for cultivated species of the human gut microbiota.</title>
        <authorList>
            <person name="Zou Y."/>
            <person name="Xue W."/>
            <person name="Luo G."/>
        </authorList>
    </citation>
    <scope>NUCLEOTIDE SEQUENCE [LARGE SCALE GENOMIC DNA]</scope>
    <source>
        <strain evidence="19 23">AM23-13</strain>
    </source>
</reference>
<proteinExistence type="predicted"/>
<dbReference type="SUPFAM" id="SSF51261">
    <property type="entry name" value="Duplicated hybrid motif"/>
    <property type="match status" value="1"/>
</dbReference>
<evidence type="ECO:0000256" key="4">
    <source>
        <dbReference type="ARBA" id="ARBA00022597"/>
    </source>
</evidence>
<sequence>MGKNNEYLEISKQIVANIGGMDNIQGTAHCATRLRIVLKDNDLADIEKLEDIDKVKGAFIAGNQLQLILGAGTVNDVYEVFAEYTNTQNMSLGDLKEESAKRQNPLQAVIKALSDVFIGIMPALLAAALLMGITSVLGGLEVVKTHDTLYAINRLVSLASTGIFAILPMAVCYSAVKRFGGNPVLGMVIGAIMLDSSLANAYQAAQGTVDIEVIRLFGLKIEMVGFQGGIIIALMMGFVVAKLDKFFNKVIPDVIKLLVAPMLTVFISTVLLFTLVGPAGRILSNGITDGLMWSTEHLGAFGYALFAGVQQIVVITGLHHIIGAVEAQLIASTGTNFLNPLMSVALFGQSGAVLGYLSLNWKNLKARELCIPSFCSTLFGISEPAIFGVNLRYKFPLIGGCIGGAVAGAYVYYSKLTALGFGTTALPGMAIANPAHHGYINYIIAHAIAITIGFVCTVIFGKMWSAPDKNKNDKKNDTKENDTTKAVITEEPGAVYAAAEGTVKDIEASTDPTFANKVLGDGVVIFPEDGTVMAPCKATVSLVYPTGHAIGLTTADGAEILIHCGVDTVNMNGEGFETLVKEGQEVTAEEALIRFDIDLVKKHGYSPEILVIFTELPEGKTIKTEEKHIAKNDKMAEIV</sequence>
<dbReference type="PROSITE" id="PS51093">
    <property type="entry name" value="PTS_EIIA_TYPE_1"/>
    <property type="match status" value="1"/>
</dbReference>
<dbReference type="AlphaFoldDB" id="A0A173V300"/>
<dbReference type="EMBL" id="CABHNM010000018">
    <property type="protein sequence ID" value="VUW94763.1"/>
    <property type="molecule type" value="Genomic_DNA"/>
</dbReference>
<dbReference type="Proteomes" id="UP000398619">
    <property type="component" value="Unassembled WGS sequence"/>
</dbReference>
<evidence type="ECO:0000256" key="1">
    <source>
        <dbReference type="ARBA" id="ARBA00004651"/>
    </source>
</evidence>
<dbReference type="InterPro" id="IPR001127">
    <property type="entry name" value="PTS_EIIA_1_perm"/>
</dbReference>
<keyword evidence="10 12" id="KW-0472">Membrane</keyword>
<evidence type="ECO:0000313" key="23">
    <source>
        <dbReference type="Proteomes" id="UP000284112"/>
    </source>
</evidence>
<feature type="transmembrane region" description="Helical" evidence="12">
    <location>
        <begin position="300"/>
        <end position="325"/>
    </location>
</feature>
<evidence type="ECO:0000256" key="2">
    <source>
        <dbReference type="ARBA" id="ARBA00022448"/>
    </source>
</evidence>
<evidence type="ECO:0000256" key="12">
    <source>
        <dbReference type="SAM" id="Phobius"/>
    </source>
</evidence>
<feature type="transmembrane region" description="Helical" evidence="12">
    <location>
        <begin position="255"/>
        <end position="280"/>
    </location>
</feature>
<evidence type="ECO:0000256" key="10">
    <source>
        <dbReference type="ARBA" id="ARBA00023136"/>
    </source>
</evidence>
<reference evidence="18" key="5">
    <citation type="submission" date="2020-02" db="EMBL/GenBank/DDBJ databases">
        <authorList>
            <person name="Littmann E."/>
            <person name="Sorbara M."/>
        </authorList>
    </citation>
    <scope>NUCLEOTIDE SEQUENCE</scope>
    <source>
        <strain evidence="18">MSK.10.16</strain>
    </source>
</reference>
<keyword evidence="8" id="KW-0418">Kinase</keyword>
<keyword evidence="3" id="KW-1003">Cell membrane</keyword>
<feature type="active site" description="Phosphocysteine intermediate; for EIIB activity" evidence="11">
    <location>
        <position position="30"/>
    </location>
</feature>
<keyword evidence="9 12" id="KW-1133">Transmembrane helix</keyword>
<feature type="transmembrane region" description="Helical" evidence="12">
    <location>
        <begin position="224"/>
        <end position="243"/>
    </location>
</feature>
<dbReference type="PANTHER" id="PTHR30175:SF7">
    <property type="entry name" value="NEGATIVE REGULATOR OF SACY ACTIVITY"/>
    <property type="match status" value="1"/>
</dbReference>
<dbReference type="InterPro" id="IPR003352">
    <property type="entry name" value="PTS_EIIC"/>
</dbReference>
<comment type="subcellular location">
    <subcellularLocation>
        <location evidence="1">Cell membrane</location>
        <topology evidence="1">Multi-pass membrane protein</topology>
    </subcellularLocation>
</comment>
<evidence type="ECO:0000256" key="8">
    <source>
        <dbReference type="ARBA" id="ARBA00022777"/>
    </source>
</evidence>
<dbReference type="Gene3D" id="3.30.1360.60">
    <property type="entry name" value="Glucose permease domain IIB"/>
    <property type="match status" value="1"/>
</dbReference>
<evidence type="ECO:0000256" key="6">
    <source>
        <dbReference type="ARBA" id="ARBA00022683"/>
    </source>
</evidence>
<dbReference type="EMBL" id="JAAIOD010000010">
    <property type="protein sequence ID" value="NSE58284.1"/>
    <property type="molecule type" value="Genomic_DNA"/>
</dbReference>
<dbReference type="Proteomes" id="UP000095380">
    <property type="component" value="Unassembled WGS sequence"/>
</dbReference>
<dbReference type="EMBL" id="CYYM01000021">
    <property type="protein sequence ID" value="CUO60034.1"/>
    <property type="molecule type" value="Genomic_DNA"/>
</dbReference>
<dbReference type="InterPro" id="IPR036878">
    <property type="entry name" value="Glu_permease_IIB"/>
</dbReference>
<dbReference type="InterPro" id="IPR011055">
    <property type="entry name" value="Dup_hybrid_motif"/>
</dbReference>
<evidence type="ECO:0000256" key="7">
    <source>
        <dbReference type="ARBA" id="ARBA00022692"/>
    </source>
</evidence>
<accession>A0A173V300</accession>
<dbReference type="CDD" id="cd00212">
    <property type="entry name" value="PTS_IIB_glc"/>
    <property type="match status" value="1"/>
</dbReference>
<keyword evidence="6" id="KW-0598">Phosphotransferase system</keyword>
<dbReference type="Pfam" id="PF00367">
    <property type="entry name" value="PTS_EIIB"/>
    <property type="match status" value="1"/>
</dbReference>
<dbReference type="Proteomes" id="UP000724058">
    <property type="component" value="Unassembled WGS sequence"/>
</dbReference>
<feature type="domain" description="PTS EIIB type-1" evidence="14">
    <location>
        <begin position="8"/>
        <end position="91"/>
    </location>
</feature>
<dbReference type="InterPro" id="IPR050558">
    <property type="entry name" value="PTS_Sugar-Specific_Components"/>
</dbReference>
<keyword evidence="5" id="KW-0808">Transferase</keyword>
<dbReference type="PANTHER" id="PTHR30175">
    <property type="entry name" value="PHOSPHOTRANSFERASE SYSTEM TRANSPORT PROTEIN"/>
    <property type="match status" value="1"/>
</dbReference>
<dbReference type="Pfam" id="PF02378">
    <property type="entry name" value="PTS_EIIC"/>
    <property type="match status" value="1"/>
</dbReference>
<evidence type="ECO:0000256" key="9">
    <source>
        <dbReference type="ARBA" id="ARBA00022989"/>
    </source>
</evidence>
<evidence type="ECO:0000313" key="22">
    <source>
        <dbReference type="Proteomes" id="UP000095597"/>
    </source>
</evidence>
<evidence type="ECO:0000313" key="19">
    <source>
        <dbReference type="EMBL" id="RHG10473.1"/>
    </source>
</evidence>
<evidence type="ECO:0000313" key="24">
    <source>
        <dbReference type="Proteomes" id="UP000398619"/>
    </source>
</evidence>
<dbReference type="SUPFAM" id="SSF55604">
    <property type="entry name" value="Glucose permease domain IIB"/>
    <property type="match status" value="1"/>
</dbReference>
<dbReference type="GO" id="GO:0005886">
    <property type="term" value="C:plasma membrane"/>
    <property type="evidence" value="ECO:0007669"/>
    <property type="project" value="UniProtKB-SubCell"/>
</dbReference>
<evidence type="ECO:0000313" key="16">
    <source>
        <dbReference type="EMBL" id="CUN21651.1"/>
    </source>
</evidence>
<keyword evidence="7 12" id="KW-0812">Transmembrane</keyword>
<evidence type="ECO:0000259" key="15">
    <source>
        <dbReference type="PROSITE" id="PS51103"/>
    </source>
</evidence>
<evidence type="ECO:0000259" key="14">
    <source>
        <dbReference type="PROSITE" id="PS51098"/>
    </source>
</evidence>
<gene>
    <name evidence="16" type="primary">bglF_3</name>
    <name evidence="20" type="synonym">bglF</name>
    <name evidence="20" type="ORF">DLSSTS7063_00615</name>
    <name evidence="19" type="ORF">DW641_02760</name>
    <name evidence="17" type="ORF">ERS852408_02521</name>
    <name evidence="16" type="ORF">ERS852573_02551</name>
    <name evidence="18" type="ORF">G4332_09175</name>
</gene>
<evidence type="ECO:0000313" key="21">
    <source>
        <dbReference type="Proteomes" id="UP000095380"/>
    </source>
</evidence>
<reference evidence="18" key="4">
    <citation type="journal article" date="2020" name="Cell Host Microbe">
        <title>Functional and Genomic Variation between Human-Derived Isolates of Lachnospiraceae Reveals Inter- and Intra-Species Diversity.</title>
        <authorList>
            <person name="Sorbara M.T."/>
            <person name="Littmann E.R."/>
            <person name="Fontana E."/>
            <person name="Moody T.U."/>
            <person name="Kohout C.E."/>
            <person name="Gjonbalaj M."/>
            <person name="Eaton V."/>
            <person name="Seok R."/>
            <person name="Leiner I.M."/>
            <person name="Pamer E.G."/>
        </authorList>
    </citation>
    <scope>NUCLEOTIDE SEQUENCE</scope>
    <source>
        <strain evidence="18">MSK.10.16</strain>
    </source>
</reference>
<evidence type="ECO:0000259" key="13">
    <source>
        <dbReference type="PROSITE" id="PS51093"/>
    </source>
</evidence>
<feature type="transmembrane region" description="Helical" evidence="12">
    <location>
        <begin position="116"/>
        <end position="140"/>
    </location>
</feature>
<dbReference type="PROSITE" id="PS51098">
    <property type="entry name" value="PTS_EIIB_TYPE_1"/>
    <property type="match status" value="1"/>
</dbReference>
<feature type="domain" description="PTS EIIA type-1" evidence="13">
    <location>
        <begin position="511"/>
        <end position="615"/>
    </location>
</feature>
<feature type="transmembrane region" description="Helical" evidence="12">
    <location>
        <begin position="152"/>
        <end position="172"/>
    </location>
</feature>
<feature type="transmembrane region" description="Helical" evidence="12">
    <location>
        <begin position="395"/>
        <end position="413"/>
    </location>
</feature>
<dbReference type="Gene3D" id="2.70.70.10">
    <property type="entry name" value="Glucose Permease (Domain IIA)"/>
    <property type="match status" value="1"/>
</dbReference>
<feature type="transmembrane region" description="Helical" evidence="12">
    <location>
        <begin position="337"/>
        <end position="359"/>
    </location>
</feature>
<dbReference type="EMBL" id="CYXO01000018">
    <property type="protein sequence ID" value="CUN21651.1"/>
    <property type="molecule type" value="Genomic_DNA"/>
</dbReference>
<dbReference type="InterPro" id="IPR018113">
    <property type="entry name" value="PTrfase_EIIB_Cys"/>
</dbReference>
<feature type="transmembrane region" description="Helical" evidence="12">
    <location>
        <begin position="439"/>
        <end position="461"/>
    </location>
</feature>
<keyword evidence="4" id="KW-0762">Sugar transport</keyword>
<dbReference type="GO" id="GO:0016301">
    <property type="term" value="F:kinase activity"/>
    <property type="evidence" value="ECO:0007669"/>
    <property type="project" value="UniProtKB-KW"/>
</dbReference>
<dbReference type="Pfam" id="PF00358">
    <property type="entry name" value="PTS_EIIA_1"/>
    <property type="match status" value="1"/>
</dbReference>
<dbReference type="GO" id="GO:0090589">
    <property type="term" value="F:protein-phosphocysteine-trehalose phosphotransferase system transporter activity"/>
    <property type="evidence" value="ECO:0007669"/>
    <property type="project" value="TreeGrafter"/>
</dbReference>
<evidence type="ECO:0000256" key="3">
    <source>
        <dbReference type="ARBA" id="ARBA00022475"/>
    </source>
</evidence>
<reference evidence="20 24" key="3">
    <citation type="submission" date="2019-07" db="EMBL/GenBank/DDBJ databases">
        <authorList>
            <person name="Hibberd C M."/>
            <person name="Gehrig L. J."/>
            <person name="Chang H.-W."/>
            <person name="Venkatesh S."/>
        </authorList>
    </citation>
    <scope>NUCLEOTIDE SEQUENCE [LARGE SCALE GENOMIC DNA]</scope>
    <source>
        <strain evidence="20">Dorea_longicatena_SSTS_Bg7063</strain>
    </source>
</reference>
<dbReference type="GO" id="GO:0015771">
    <property type="term" value="P:trehalose transport"/>
    <property type="evidence" value="ECO:0007669"/>
    <property type="project" value="TreeGrafter"/>
</dbReference>
<keyword evidence="2" id="KW-0813">Transport</keyword>
<evidence type="ECO:0000313" key="18">
    <source>
        <dbReference type="EMBL" id="NSE58284.1"/>
    </source>
</evidence>
<evidence type="ECO:0000313" key="17">
    <source>
        <dbReference type="EMBL" id="CUO60034.1"/>
    </source>
</evidence>
<evidence type="ECO:0000313" key="20">
    <source>
        <dbReference type="EMBL" id="VUW94763.1"/>
    </source>
</evidence>